<dbReference type="SUPFAM" id="SSF51338">
    <property type="entry name" value="Composite domain of metallo-dependent hydrolases"/>
    <property type="match status" value="1"/>
</dbReference>
<reference evidence="1 2" key="1">
    <citation type="submission" date="2022-03" db="EMBL/GenBank/DDBJ databases">
        <authorList>
            <person name="Macdonald S."/>
            <person name="Ahmed S."/>
            <person name="Newling K."/>
        </authorList>
    </citation>
    <scope>NUCLEOTIDE SEQUENCE [LARGE SCALE GENOMIC DNA]</scope>
</reference>
<evidence type="ECO:0000313" key="1">
    <source>
        <dbReference type="EMBL" id="CAH8362443.1"/>
    </source>
</evidence>
<organism evidence="1 2">
    <name type="scientific">Eruca vesicaria subsp. sativa</name>
    <name type="common">Garden rocket</name>
    <name type="synonym">Eruca sativa</name>
    <dbReference type="NCBI Taxonomy" id="29727"/>
    <lineage>
        <taxon>Eukaryota</taxon>
        <taxon>Viridiplantae</taxon>
        <taxon>Streptophyta</taxon>
        <taxon>Embryophyta</taxon>
        <taxon>Tracheophyta</taxon>
        <taxon>Spermatophyta</taxon>
        <taxon>Magnoliopsida</taxon>
        <taxon>eudicotyledons</taxon>
        <taxon>Gunneridae</taxon>
        <taxon>Pentapetalae</taxon>
        <taxon>rosids</taxon>
        <taxon>malvids</taxon>
        <taxon>Brassicales</taxon>
        <taxon>Brassicaceae</taxon>
        <taxon>Brassiceae</taxon>
        <taxon>Eruca</taxon>
    </lineage>
</organism>
<dbReference type="GO" id="GO:0016787">
    <property type="term" value="F:hydrolase activity"/>
    <property type="evidence" value="ECO:0007669"/>
    <property type="project" value="UniProtKB-ARBA"/>
</dbReference>
<evidence type="ECO:0000313" key="2">
    <source>
        <dbReference type="Proteomes" id="UP001642260"/>
    </source>
</evidence>
<name>A0ABC8KV73_ERUVS</name>
<dbReference type="PANTHER" id="PTHR11647">
    <property type="entry name" value="HYDRANTOINASE/DIHYDROPYRIMIDINASE FAMILY MEMBER"/>
    <property type="match status" value="1"/>
</dbReference>
<dbReference type="InterPro" id="IPR011059">
    <property type="entry name" value="Metal-dep_hydrolase_composite"/>
</dbReference>
<proteinExistence type="predicted"/>
<dbReference type="AlphaFoldDB" id="A0ABC8KV73"/>
<dbReference type="Gene3D" id="2.30.40.10">
    <property type="entry name" value="Urease, subunit C, domain 1"/>
    <property type="match status" value="1"/>
</dbReference>
<accession>A0ABC8KV73</accession>
<dbReference type="EMBL" id="CAKOAT010330709">
    <property type="protein sequence ID" value="CAH8362443.1"/>
    <property type="molecule type" value="Genomic_DNA"/>
</dbReference>
<dbReference type="Proteomes" id="UP001642260">
    <property type="component" value="Unassembled WGS sequence"/>
</dbReference>
<comment type="caution">
    <text evidence="1">The sequence shown here is derived from an EMBL/GenBank/DDBJ whole genome shotgun (WGS) entry which is preliminary data.</text>
</comment>
<gene>
    <name evidence="1" type="ORF">ERUC_LOCUS28199</name>
</gene>
<dbReference type="InterPro" id="IPR050378">
    <property type="entry name" value="Metallo-dep_Hydrolases_sf"/>
</dbReference>
<dbReference type="PANTHER" id="PTHR11647:SF1">
    <property type="entry name" value="COLLAPSIN RESPONSE MEDIATOR PROTEIN"/>
    <property type="match status" value="1"/>
</dbReference>
<sequence>MPMEASSVFFVVVEKCRESVWCGILWDSIFFFIDKDLIKGGTVVNAHHQQLADVYVEDGIIVSVQPNIKVGDEVTVLDAAGKQQH</sequence>
<keyword evidence="2" id="KW-1185">Reference proteome</keyword>
<protein>
    <submittedName>
        <fullName evidence="1">Uncharacterized protein</fullName>
    </submittedName>
</protein>